<evidence type="ECO:0000256" key="9">
    <source>
        <dbReference type="ARBA" id="ARBA00023163"/>
    </source>
</evidence>
<dbReference type="InterPro" id="IPR006612">
    <property type="entry name" value="THAP_Znf"/>
</dbReference>
<dbReference type="RefSeq" id="XP_026754294.1">
    <property type="nucleotide sequence ID" value="XM_026898493.3"/>
</dbReference>
<proteinExistence type="inferred from homology"/>
<dbReference type="GO" id="GO:0005654">
    <property type="term" value="C:nucleoplasm"/>
    <property type="evidence" value="ECO:0007669"/>
    <property type="project" value="UniProtKB-SubCell"/>
</dbReference>
<dbReference type="PROSITE" id="PS50950">
    <property type="entry name" value="ZF_THAP"/>
    <property type="match status" value="1"/>
</dbReference>
<dbReference type="InterPro" id="IPR038441">
    <property type="entry name" value="THAP_Znf_sf"/>
</dbReference>
<feature type="domain" description="C2H2-type" evidence="15">
    <location>
        <begin position="192"/>
        <end position="219"/>
    </location>
</feature>
<dbReference type="Pfam" id="PF05485">
    <property type="entry name" value="THAP"/>
    <property type="match status" value="1"/>
</dbReference>
<sequence>MPYYCTVPRCTSMAGKAKNVSFHQFPRDEKLAKLWNEILRRGKPYTKYSKVCSLHFKPEDYTITSVGKNKGQWRTLRKDAIPSQNLPSETPAPCQRTRNSGSWTSNTLTTNILESQMQQQMAQAIYVQTMLAIQAASTTDNYNLNTCNGPQLNTDESTSSKSSTIEQILNTQAVENIPPENKIETKLETSSYKCTECLKCFKDPDVFILHRRIHTKNMDKLVTTSTSEKENLNTNGDVKQEMLKANPILANLLQTGVAQESHPSDTVYDTNNIVSIENHIMTALAANMENYIRSLSSVMNTRLNGGSDEIDSPNSTDFQNSTDQDQECDTDINKAEDPNNLVIEENA</sequence>
<dbReference type="SMART" id="SM00980">
    <property type="entry name" value="THAP"/>
    <property type="match status" value="1"/>
</dbReference>
<gene>
    <name evidence="18" type="primary">LOC113514409</name>
</gene>
<dbReference type="AlphaFoldDB" id="A0A6J1WJG6"/>
<feature type="region of interest" description="Disordered" evidence="14">
    <location>
        <begin position="82"/>
        <end position="103"/>
    </location>
</feature>
<evidence type="ECO:0000256" key="4">
    <source>
        <dbReference type="ARBA" id="ARBA00022771"/>
    </source>
</evidence>
<feature type="region of interest" description="Disordered" evidence="14">
    <location>
        <begin position="303"/>
        <end position="347"/>
    </location>
</feature>
<dbReference type="SUPFAM" id="SSF57667">
    <property type="entry name" value="beta-beta-alpha zinc fingers"/>
    <property type="match status" value="1"/>
</dbReference>
<evidence type="ECO:0000256" key="13">
    <source>
        <dbReference type="PROSITE-ProRule" id="PRU00309"/>
    </source>
</evidence>
<keyword evidence="10" id="KW-0539">Nucleus</keyword>
<dbReference type="PANTHER" id="PTHR46600">
    <property type="entry name" value="THAP DOMAIN-CONTAINING"/>
    <property type="match status" value="1"/>
</dbReference>
<evidence type="ECO:0000313" key="18">
    <source>
        <dbReference type="RefSeq" id="XP_026754294.1"/>
    </source>
</evidence>
<evidence type="ECO:0000256" key="7">
    <source>
        <dbReference type="ARBA" id="ARBA00023054"/>
    </source>
</evidence>
<dbReference type="Gene3D" id="6.20.210.20">
    <property type="entry name" value="THAP domain"/>
    <property type="match status" value="1"/>
</dbReference>
<dbReference type="InterPro" id="IPR013087">
    <property type="entry name" value="Znf_C2H2_type"/>
</dbReference>
<comment type="similarity">
    <text evidence="2">Belongs to the THAP1 family.</text>
</comment>
<dbReference type="PANTHER" id="PTHR46600:SF1">
    <property type="entry name" value="THAP DOMAIN-CONTAINING PROTEIN 1"/>
    <property type="match status" value="1"/>
</dbReference>
<dbReference type="SUPFAM" id="SSF57716">
    <property type="entry name" value="Glucocorticoid receptor-like (DNA-binding domain)"/>
    <property type="match status" value="1"/>
</dbReference>
<evidence type="ECO:0000259" key="15">
    <source>
        <dbReference type="PROSITE" id="PS50157"/>
    </source>
</evidence>
<evidence type="ECO:0000256" key="10">
    <source>
        <dbReference type="ARBA" id="ARBA00023242"/>
    </source>
</evidence>
<reference evidence="18" key="1">
    <citation type="submission" date="2025-08" db="UniProtKB">
        <authorList>
            <consortium name="RefSeq"/>
        </authorList>
    </citation>
    <scope>IDENTIFICATION</scope>
    <source>
        <tissue evidence="18">Whole larvae</tissue>
    </source>
</reference>
<evidence type="ECO:0000256" key="8">
    <source>
        <dbReference type="ARBA" id="ARBA00023125"/>
    </source>
</evidence>
<dbReference type="Gene3D" id="3.30.160.60">
    <property type="entry name" value="Classic Zinc Finger"/>
    <property type="match status" value="1"/>
</dbReference>
<evidence type="ECO:0000259" key="16">
    <source>
        <dbReference type="PROSITE" id="PS50950"/>
    </source>
</evidence>
<dbReference type="GO" id="GO:0043565">
    <property type="term" value="F:sequence-specific DNA binding"/>
    <property type="evidence" value="ECO:0007669"/>
    <property type="project" value="InterPro"/>
</dbReference>
<dbReference type="InterPro" id="IPR026516">
    <property type="entry name" value="THAP1/10"/>
</dbReference>
<dbReference type="InterPro" id="IPR036236">
    <property type="entry name" value="Znf_C2H2_sf"/>
</dbReference>
<evidence type="ECO:0000256" key="5">
    <source>
        <dbReference type="ARBA" id="ARBA00022833"/>
    </source>
</evidence>
<feature type="compositionally biased region" description="Polar residues" evidence="14">
    <location>
        <begin position="312"/>
        <end position="323"/>
    </location>
</feature>
<name>A0A6J1WJG6_GALME</name>
<evidence type="ECO:0000256" key="14">
    <source>
        <dbReference type="SAM" id="MobiDB-lite"/>
    </source>
</evidence>
<keyword evidence="4 12" id="KW-0863">Zinc-finger</keyword>
<organism evidence="17 18">
    <name type="scientific">Galleria mellonella</name>
    <name type="common">Greater wax moth</name>
    <dbReference type="NCBI Taxonomy" id="7137"/>
    <lineage>
        <taxon>Eukaryota</taxon>
        <taxon>Metazoa</taxon>
        <taxon>Ecdysozoa</taxon>
        <taxon>Arthropoda</taxon>
        <taxon>Hexapoda</taxon>
        <taxon>Insecta</taxon>
        <taxon>Pterygota</taxon>
        <taxon>Neoptera</taxon>
        <taxon>Endopterygota</taxon>
        <taxon>Lepidoptera</taxon>
        <taxon>Glossata</taxon>
        <taxon>Ditrysia</taxon>
        <taxon>Pyraloidea</taxon>
        <taxon>Pyralidae</taxon>
        <taxon>Galleriinae</taxon>
        <taxon>Galleria</taxon>
    </lineage>
</organism>
<accession>A0A6J1WJG6</accession>
<dbReference type="OrthoDB" id="7331812at2759"/>
<protein>
    <submittedName>
        <fullName evidence="18">Uncharacterized protein LOC113514409</fullName>
    </submittedName>
</protein>
<feature type="domain" description="THAP-type" evidence="16">
    <location>
        <begin position="1"/>
        <end position="85"/>
    </location>
</feature>
<keyword evidence="17" id="KW-1185">Reference proteome</keyword>
<evidence type="ECO:0000256" key="3">
    <source>
        <dbReference type="ARBA" id="ARBA00022723"/>
    </source>
</evidence>
<keyword evidence="11" id="KW-0131">Cell cycle</keyword>
<keyword evidence="7" id="KW-0175">Coiled coil</keyword>
<dbReference type="KEGG" id="gmw:113514409"/>
<keyword evidence="6" id="KW-0805">Transcription regulation</keyword>
<dbReference type="PROSITE" id="PS50157">
    <property type="entry name" value="ZINC_FINGER_C2H2_2"/>
    <property type="match status" value="1"/>
</dbReference>
<comment type="subcellular location">
    <subcellularLocation>
        <location evidence="1">Nucleus</location>
        <location evidence="1">Nucleoplasm</location>
    </subcellularLocation>
</comment>
<dbReference type="InParanoid" id="A0A6J1WJG6"/>
<evidence type="ECO:0000313" key="17">
    <source>
        <dbReference type="Proteomes" id="UP001652740"/>
    </source>
</evidence>
<evidence type="ECO:0000256" key="6">
    <source>
        <dbReference type="ARBA" id="ARBA00023015"/>
    </source>
</evidence>
<keyword evidence="8 13" id="KW-0238">DNA-binding</keyword>
<dbReference type="GO" id="GO:0008270">
    <property type="term" value="F:zinc ion binding"/>
    <property type="evidence" value="ECO:0007669"/>
    <property type="project" value="UniProtKB-KW"/>
</dbReference>
<evidence type="ECO:0000256" key="2">
    <source>
        <dbReference type="ARBA" id="ARBA00006177"/>
    </source>
</evidence>
<evidence type="ECO:0000256" key="1">
    <source>
        <dbReference type="ARBA" id="ARBA00004642"/>
    </source>
</evidence>
<keyword evidence="5" id="KW-0862">Zinc</keyword>
<evidence type="ECO:0000256" key="11">
    <source>
        <dbReference type="ARBA" id="ARBA00023306"/>
    </source>
</evidence>
<keyword evidence="3" id="KW-0479">Metal-binding</keyword>
<dbReference type="GeneID" id="113514409"/>
<dbReference type="PROSITE" id="PS00028">
    <property type="entry name" value="ZINC_FINGER_C2H2_1"/>
    <property type="match status" value="1"/>
</dbReference>
<dbReference type="Proteomes" id="UP001652740">
    <property type="component" value="Unplaced"/>
</dbReference>
<keyword evidence="9" id="KW-0804">Transcription</keyword>
<evidence type="ECO:0000256" key="12">
    <source>
        <dbReference type="PROSITE-ProRule" id="PRU00042"/>
    </source>
</evidence>
<dbReference type="SMART" id="SM00692">
    <property type="entry name" value="DM3"/>
    <property type="match status" value="1"/>
</dbReference>